<dbReference type="Gene3D" id="3.30.710.10">
    <property type="entry name" value="Potassium Channel Kv1.1, Chain A"/>
    <property type="match status" value="1"/>
</dbReference>
<comment type="caution">
    <text evidence="1">The sequence shown here is derived from an EMBL/GenBank/DDBJ whole genome shotgun (WGS) entry which is preliminary data.</text>
</comment>
<evidence type="ECO:0008006" key="3">
    <source>
        <dbReference type="Google" id="ProtNLM"/>
    </source>
</evidence>
<accession>A0ABR4JWH7</accession>
<gene>
    <name evidence="1" type="ORF">BJX68DRAFT_257102</name>
</gene>
<name>A0ABR4JWH7_9EURO</name>
<dbReference type="InterPro" id="IPR011333">
    <property type="entry name" value="SKP1/BTB/POZ_sf"/>
</dbReference>
<dbReference type="SUPFAM" id="SSF54695">
    <property type="entry name" value="POZ domain"/>
    <property type="match status" value="1"/>
</dbReference>
<evidence type="ECO:0000313" key="1">
    <source>
        <dbReference type="EMBL" id="KAL2844396.1"/>
    </source>
</evidence>
<dbReference type="EMBL" id="JBFXLR010000041">
    <property type="protein sequence ID" value="KAL2844396.1"/>
    <property type="molecule type" value="Genomic_DNA"/>
</dbReference>
<sequence length="406" mass="45391">MSHPTHIIDPDGEVIIVLSNANAPFAQPDENTDSGLWPDIPSEPVPAEAAYFEREASPPDEVYPTQGAPYPVTEAYPAEAPITYYSDDEPPPAEEPPAAIPDEHLVQSKAEIESVSEAHDEGSFRIQVSAKHLMLASPYFKKSLSGGWKESVGFLDKGSGDIPATNWDIEAFIILLRAIHGQHYHIPRKLSLEMLAKIAELTDYYQCRETVSIWEDIWVRGLEETIPETYCRDLFLWIWVSYFFNMRDSFREATSRAMSLGEGRMGNLGLIPDRIINAMIYIRCAAIERVLDKLYHTQEALLSGSRGCDFECSSMMYGALTREMRSANLLSPRPAPPFDEISYKSLVKKILAFRSPSWTGWSSSAYLGYGNSPHSCSTSNFNKIFGGMNDAIEGLKNNSLESRTVI</sequence>
<organism evidence="1 2">
    <name type="scientific">Aspergillus pseudodeflectus</name>
    <dbReference type="NCBI Taxonomy" id="176178"/>
    <lineage>
        <taxon>Eukaryota</taxon>
        <taxon>Fungi</taxon>
        <taxon>Dikarya</taxon>
        <taxon>Ascomycota</taxon>
        <taxon>Pezizomycotina</taxon>
        <taxon>Eurotiomycetes</taxon>
        <taxon>Eurotiomycetidae</taxon>
        <taxon>Eurotiales</taxon>
        <taxon>Aspergillaceae</taxon>
        <taxon>Aspergillus</taxon>
        <taxon>Aspergillus subgen. Nidulantes</taxon>
    </lineage>
</organism>
<proteinExistence type="predicted"/>
<keyword evidence="2" id="KW-1185">Reference proteome</keyword>
<reference evidence="1 2" key="1">
    <citation type="submission" date="2024-07" db="EMBL/GenBank/DDBJ databases">
        <title>Section-level genome sequencing and comparative genomics of Aspergillus sections Usti and Cavernicolus.</title>
        <authorList>
            <consortium name="Lawrence Berkeley National Laboratory"/>
            <person name="Nybo J.L."/>
            <person name="Vesth T.C."/>
            <person name="Theobald S."/>
            <person name="Frisvad J.C."/>
            <person name="Larsen T.O."/>
            <person name="Kjaerboelling I."/>
            <person name="Rothschild-Mancinelli K."/>
            <person name="Lyhne E.K."/>
            <person name="Kogle M.E."/>
            <person name="Barry K."/>
            <person name="Clum A."/>
            <person name="Na H."/>
            <person name="Ledsgaard L."/>
            <person name="Lin J."/>
            <person name="Lipzen A."/>
            <person name="Kuo A."/>
            <person name="Riley R."/>
            <person name="Mondo S."/>
            <person name="LaButti K."/>
            <person name="Haridas S."/>
            <person name="Pangalinan J."/>
            <person name="Salamov A.A."/>
            <person name="Simmons B.A."/>
            <person name="Magnuson J.K."/>
            <person name="Chen J."/>
            <person name="Drula E."/>
            <person name="Henrissat B."/>
            <person name="Wiebenga A."/>
            <person name="Lubbers R.J."/>
            <person name="Gomes A.C."/>
            <person name="Macurrencykelacurrency M.R."/>
            <person name="Stajich J."/>
            <person name="Grigoriev I.V."/>
            <person name="Mortensen U.H."/>
            <person name="De vries R.P."/>
            <person name="Baker S.E."/>
            <person name="Andersen M.R."/>
        </authorList>
    </citation>
    <scope>NUCLEOTIDE SEQUENCE [LARGE SCALE GENOMIC DNA]</scope>
    <source>
        <strain evidence="1 2">CBS 756.74</strain>
    </source>
</reference>
<protein>
    <recommendedName>
        <fullName evidence="3">BTB domain-containing protein</fullName>
    </recommendedName>
</protein>
<dbReference type="GeneID" id="98158445"/>
<dbReference type="Proteomes" id="UP001610444">
    <property type="component" value="Unassembled WGS sequence"/>
</dbReference>
<evidence type="ECO:0000313" key="2">
    <source>
        <dbReference type="Proteomes" id="UP001610444"/>
    </source>
</evidence>
<dbReference type="RefSeq" id="XP_070896091.1">
    <property type="nucleotide sequence ID" value="XM_071043281.1"/>
</dbReference>